<proteinExistence type="predicted"/>
<dbReference type="EMBL" id="FWFG01000053">
    <property type="protein sequence ID" value="SLM91101.1"/>
    <property type="molecule type" value="Genomic_DNA"/>
</dbReference>
<dbReference type="Pfam" id="PF01872">
    <property type="entry name" value="RibD_C"/>
    <property type="match status" value="1"/>
</dbReference>
<sequence>MRKLVYYVAASLDGFIAGQDGDTSRFPIEPETLNELFARYPETCPCHLREVLGVKGEPRRFDTVLMGARTHEPALDAGLTSAYPHLRQIVVTHRELPVDPTVERWEGNVVERVANLKREPGKDIWLCGGGSLAGQLLDQIDELQLKINPVTLGDGVPLFTGSASRGWTPTSIETLPGGIVLASYSRAKR</sequence>
<dbReference type="GO" id="GO:0008703">
    <property type="term" value="F:5-amino-6-(5-phosphoribosylamino)uracil reductase activity"/>
    <property type="evidence" value="ECO:0007669"/>
    <property type="project" value="InterPro"/>
</dbReference>
<dbReference type="SUPFAM" id="SSF53597">
    <property type="entry name" value="Dihydrofolate reductase-like"/>
    <property type="match status" value="1"/>
</dbReference>
<dbReference type="GO" id="GO:0009231">
    <property type="term" value="P:riboflavin biosynthetic process"/>
    <property type="evidence" value="ECO:0007669"/>
    <property type="project" value="InterPro"/>
</dbReference>
<dbReference type="Proteomes" id="UP000195981">
    <property type="component" value="Unassembled WGS sequence"/>
</dbReference>
<gene>
    <name evidence="2" type="ORF">FM110_06135</name>
</gene>
<dbReference type="OrthoDB" id="195113at2"/>
<dbReference type="PANTHER" id="PTHR38011">
    <property type="entry name" value="DIHYDROFOLATE REDUCTASE FAMILY PROTEIN (AFU_ORTHOLOGUE AFUA_8G06820)"/>
    <property type="match status" value="1"/>
</dbReference>
<dbReference type="InterPro" id="IPR024072">
    <property type="entry name" value="DHFR-like_dom_sf"/>
</dbReference>
<dbReference type="RefSeq" id="WP_016663216.1">
    <property type="nucleotide sequence ID" value="NZ_FWFG01000053.1"/>
</dbReference>
<protein>
    <submittedName>
        <fullName evidence="2">Dihydrofolate reductase</fullName>
        <ecNumber evidence="2">1.5.1.3</ecNumber>
    </submittedName>
</protein>
<dbReference type="InterPro" id="IPR002734">
    <property type="entry name" value="RibDG_C"/>
</dbReference>
<feature type="domain" description="Bacterial bifunctional deaminase-reductase C-terminal" evidence="1">
    <location>
        <begin position="3"/>
        <end position="181"/>
    </location>
</feature>
<dbReference type="EC" id="1.5.1.3" evidence="2"/>
<keyword evidence="3" id="KW-1185">Reference proteome</keyword>
<evidence type="ECO:0000259" key="1">
    <source>
        <dbReference type="Pfam" id="PF01872"/>
    </source>
</evidence>
<dbReference type="PANTHER" id="PTHR38011:SF11">
    <property type="entry name" value="2,5-DIAMINO-6-RIBOSYLAMINO-4(3H)-PYRIMIDINONE 5'-PHOSPHATE REDUCTASE"/>
    <property type="match status" value="1"/>
</dbReference>
<evidence type="ECO:0000313" key="3">
    <source>
        <dbReference type="Proteomes" id="UP000195981"/>
    </source>
</evidence>
<keyword evidence="2" id="KW-0560">Oxidoreductase</keyword>
<organism evidence="2 3">
    <name type="scientific">Brachybacterium nesterenkovii</name>
    <dbReference type="NCBI Taxonomy" id="47847"/>
    <lineage>
        <taxon>Bacteria</taxon>
        <taxon>Bacillati</taxon>
        <taxon>Actinomycetota</taxon>
        <taxon>Actinomycetes</taxon>
        <taxon>Micrococcales</taxon>
        <taxon>Dermabacteraceae</taxon>
        <taxon>Brachybacterium</taxon>
    </lineage>
</organism>
<accession>A0A1X6WYM3</accession>
<evidence type="ECO:0000313" key="2">
    <source>
        <dbReference type="EMBL" id="SLM91101.1"/>
    </source>
</evidence>
<reference evidence="2 3" key="1">
    <citation type="submission" date="2017-02" db="EMBL/GenBank/DDBJ databases">
        <authorList>
            <person name="Peterson S.W."/>
        </authorList>
    </citation>
    <scope>NUCLEOTIDE SEQUENCE [LARGE SCALE GENOMIC DNA]</scope>
    <source>
        <strain evidence="2 3">CIP104813</strain>
    </source>
</reference>
<dbReference type="InterPro" id="IPR050765">
    <property type="entry name" value="Riboflavin_Biosynth_HTPR"/>
</dbReference>
<dbReference type="GO" id="GO:0004146">
    <property type="term" value="F:dihydrofolate reductase activity"/>
    <property type="evidence" value="ECO:0007669"/>
    <property type="project" value="UniProtKB-EC"/>
</dbReference>
<name>A0A1X6WYM3_9MICO</name>
<dbReference type="Gene3D" id="3.40.430.10">
    <property type="entry name" value="Dihydrofolate Reductase, subunit A"/>
    <property type="match status" value="1"/>
</dbReference>
<dbReference type="AlphaFoldDB" id="A0A1X6WYM3"/>